<evidence type="ECO:0000256" key="11">
    <source>
        <dbReference type="ARBA" id="ARBA00023180"/>
    </source>
</evidence>
<dbReference type="Pfam" id="PF00431">
    <property type="entry name" value="CUB"/>
    <property type="match status" value="1"/>
</dbReference>
<evidence type="ECO:0000256" key="15">
    <source>
        <dbReference type="RuleBase" id="RU361183"/>
    </source>
</evidence>
<dbReference type="PROSITE" id="PS01180">
    <property type="entry name" value="CUB"/>
    <property type="match status" value="1"/>
</dbReference>
<evidence type="ECO:0000256" key="7">
    <source>
        <dbReference type="ARBA" id="ARBA00022801"/>
    </source>
</evidence>
<dbReference type="SUPFAM" id="SSF55486">
    <property type="entry name" value="Metalloproteases ('zincins'), catalytic domain"/>
    <property type="match status" value="1"/>
</dbReference>
<comment type="cofactor">
    <cofactor evidence="14 15">
        <name>Zn(2+)</name>
        <dbReference type="ChEBI" id="CHEBI:29105"/>
    </cofactor>
    <text evidence="14 15">Binds 1 zinc ion per subunit.</text>
</comment>
<evidence type="ECO:0000256" key="13">
    <source>
        <dbReference type="PROSITE-ProRule" id="PRU00059"/>
    </source>
</evidence>
<evidence type="ECO:0000256" key="5">
    <source>
        <dbReference type="ARBA" id="ARBA00022723"/>
    </source>
</evidence>
<evidence type="ECO:0000313" key="18">
    <source>
        <dbReference type="EMBL" id="KHJ90478.1"/>
    </source>
</evidence>
<evidence type="ECO:0000256" key="6">
    <source>
        <dbReference type="ARBA" id="ARBA00022729"/>
    </source>
</evidence>
<evidence type="ECO:0000259" key="17">
    <source>
        <dbReference type="PROSITE" id="PS51864"/>
    </source>
</evidence>
<evidence type="ECO:0000256" key="12">
    <source>
        <dbReference type="PIRNR" id="PIRNR036365"/>
    </source>
</evidence>
<dbReference type="InterPro" id="IPR006026">
    <property type="entry name" value="Peptidase_Metallo"/>
</dbReference>
<dbReference type="PANTHER" id="PTHR10127:SF793">
    <property type="entry name" value="ZINC METALLOPROTEINASE NAS-31"/>
    <property type="match status" value="1"/>
</dbReference>
<dbReference type="GO" id="GO:0005576">
    <property type="term" value="C:extracellular region"/>
    <property type="evidence" value="ECO:0007669"/>
    <property type="project" value="UniProtKB-SubCell"/>
</dbReference>
<dbReference type="InterPro" id="IPR017050">
    <property type="entry name" value="Metallopeptidase_nem"/>
</dbReference>
<dbReference type="GO" id="GO:0006508">
    <property type="term" value="P:proteolysis"/>
    <property type="evidence" value="ECO:0007669"/>
    <property type="project" value="UniProtKB-KW"/>
</dbReference>
<dbReference type="Gene3D" id="3.40.390.10">
    <property type="entry name" value="Collagenase (Catalytic Domain)"/>
    <property type="match status" value="1"/>
</dbReference>
<feature type="binding site" evidence="14">
    <location>
        <position position="219"/>
    </location>
    <ligand>
        <name>Zn(2+)</name>
        <dbReference type="ChEBI" id="CHEBI:29105"/>
        <note>catalytic</note>
    </ligand>
</feature>
<dbReference type="InterPro" id="IPR024079">
    <property type="entry name" value="MetalloPept_cat_dom_sf"/>
</dbReference>
<keyword evidence="10" id="KW-1015">Disulfide bond</keyword>
<dbReference type="AlphaFoldDB" id="A0A0B1SYT3"/>
<keyword evidence="11" id="KW-0325">Glycoprotein</keyword>
<dbReference type="Proteomes" id="UP000053660">
    <property type="component" value="Unassembled WGS sequence"/>
</dbReference>
<organism evidence="18 19">
    <name type="scientific">Oesophagostomum dentatum</name>
    <name type="common">Nodular worm</name>
    <dbReference type="NCBI Taxonomy" id="61180"/>
    <lineage>
        <taxon>Eukaryota</taxon>
        <taxon>Metazoa</taxon>
        <taxon>Ecdysozoa</taxon>
        <taxon>Nematoda</taxon>
        <taxon>Chromadorea</taxon>
        <taxon>Rhabditida</taxon>
        <taxon>Rhabditina</taxon>
        <taxon>Rhabditomorpha</taxon>
        <taxon>Strongyloidea</taxon>
        <taxon>Strongylidae</taxon>
        <taxon>Oesophagostomum</taxon>
    </lineage>
</organism>
<dbReference type="PANTHER" id="PTHR10127">
    <property type="entry name" value="DISCOIDIN, CUB, EGF, LAMININ , AND ZINC METALLOPROTEASE DOMAIN CONTAINING"/>
    <property type="match status" value="1"/>
</dbReference>
<evidence type="ECO:0000259" key="16">
    <source>
        <dbReference type="PROSITE" id="PS01180"/>
    </source>
</evidence>
<gene>
    <name evidence="18" type="ORF">OESDEN_09679</name>
</gene>
<evidence type="ECO:0000256" key="8">
    <source>
        <dbReference type="ARBA" id="ARBA00022833"/>
    </source>
</evidence>
<dbReference type="GO" id="GO:0008270">
    <property type="term" value="F:zinc ion binding"/>
    <property type="evidence" value="ECO:0007669"/>
    <property type="project" value="UniProtKB-UniRule"/>
</dbReference>
<dbReference type="GO" id="GO:0018996">
    <property type="term" value="P:molting cycle, collagen and cuticulin-based cuticle"/>
    <property type="evidence" value="ECO:0007669"/>
    <property type="project" value="InterPro"/>
</dbReference>
<accession>A0A0B1SYT3</accession>
<dbReference type="SMART" id="SM00042">
    <property type="entry name" value="CUB"/>
    <property type="match status" value="1"/>
</dbReference>
<keyword evidence="3" id="KW-0245">EGF-like domain</keyword>
<feature type="domain" description="CUB" evidence="16">
    <location>
        <begin position="384"/>
        <end position="501"/>
    </location>
</feature>
<evidence type="ECO:0000256" key="9">
    <source>
        <dbReference type="ARBA" id="ARBA00023049"/>
    </source>
</evidence>
<dbReference type="CDD" id="cd04280">
    <property type="entry name" value="ZnMc_astacin_like"/>
    <property type="match status" value="1"/>
</dbReference>
<feature type="binding site" evidence="14">
    <location>
        <position position="223"/>
    </location>
    <ligand>
        <name>Zn(2+)</name>
        <dbReference type="ChEBI" id="CHEBI:29105"/>
        <note>catalytic</note>
    </ligand>
</feature>
<dbReference type="GO" id="GO:0004222">
    <property type="term" value="F:metalloendopeptidase activity"/>
    <property type="evidence" value="ECO:0007669"/>
    <property type="project" value="UniProtKB-UniRule"/>
</dbReference>
<evidence type="ECO:0000256" key="14">
    <source>
        <dbReference type="PROSITE-ProRule" id="PRU01211"/>
    </source>
</evidence>
<evidence type="ECO:0000313" key="19">
    <source>
        <dbReference type="Proteomes" id="UP000053660"/>
    </source>
</evidence>
<keyword evidence="4 14" id="KW-0645">Protease</keyword>
<feature type="domain" description="Peptidase M12A" evidence="17">
    <location>
        <begin position="129"/>
        <end position="343"/>
    </location>
</feature>
<sequence length="501" mass="56866">MKALYLLLLLAMYVNGGLLDRSIKTALDKIHASLNKHRLLSIREKMHSLKSKVLAKIALSPEKKAVLEEKLQKVTKIKKNHVNVKGDSINEINERSDISELLFQGDIVLTDVQAEELIQDAEGKRVKRQAFRDGGYPRTTWEKGVFYSFHNASNKVKSVFTKAAQEWEKDTCIDFIESDSPERIEVMIEDGCWSYVGNTHKKQPLSLGDGCESVGTAAHEIGHALGMFHTHSRHDRDDFIMLNAKNIQPGWEDQFDKETKKTNDNYGITYDYGSVMHYGATRFALLYEFVKRLCLTAKVFEFSATYNDEYTMVPYDENYIETLGSPFISFYELLMINKHYNCLGKCRKTPQCKNDGFPHPRDCSKCICPSGYGGDLCDKKPSGCGAVLQATNTYKTLKDVIGDERNTEEREDFEKCHYWIEAPAGKKIEIKIVSFSEGHAVDGCVYAGVEIKTNKDQRLTGYRFCAPEDAGKTLISSSNRVPVITYNRAYESETVLKYRAV</sequence>
<dbReference type="MEROPS" id="M12.310"/>
<evidence type="ECO:0000256" key="10">
    <source>
        <dbReference type="ARBA" id="ARBA00023157"/>
    </source>
</evidence>
<dbReference type="Pfam" id="PF01400">
    <property type="entry name" value="Astacin"/>
    <property type="match status" value="1"/>
</dbReference>
<comment type="caution">
    <text evidence="13">Lacks conserved residue(s) required for the propagation of feature annotation.</text>
</comment>
<keyword evidence="5 14" id="KW-0479">Metal-binding</keyword>
<feature type="binding site" evidence="14">
    <location>
        <position position="229"/>
    </location>
    <ligand>
        <name>Zn(2+)</name>
        <dbReference type="ChEBI" id="CHEBI:29105"/>
        <note>catalytic</note>
    </ligand>
</feature>
<evidence type="ECO:0000256" key="2">
    <source>
        <dbReference type="ARBA" id="ARBA00022525"/>
    </source>
</evidence>
<feature type="signal peptide" evidence="12 15">
    <location>
        <begin position="1"/>
        <end position="16"/>
    </location>
</feature>
<dbReference type="Gene3D" id="2.60.120.290">
    <property type="entry name" value="Spermadhesin, CUB domain"/>
    <property type="match status" value="1"/>
</dbReference>
<evidence type="ECO:0000256" key="3">
    <source>
        <dbReference type="ARBA" id="ARBA00022536"/>
    </source>
</evidence>
<name>A0A0B1SYT3_OESDE</name>
<feature type="chain" id="PRO_5005109791" description="Zinc metalloproteinase" evidence="12 15">
    <location>
        <begin position="17"/>
        <end position="501"/>
    </location>
</feature>
<keyword evidence="7 14" id="KW-0378">Hydrolase</keyword>
<dbReference type="InterPro" id="IPR035914">
    <property type="entry name" value="Sperma_CUB_dom_sf"/>
</dbReference>
<proteinExistence type="predicted"/>
<keyword evidence="8 14" id="KW-0862">Zinc</keyword>
<comment type="subcellular location">
    <subcellularLocation>
        <location evidence="1 12">Secreted</location>
    </subcellularLocation>
</comment>
<keyword evidence="19" id="KW-1185">Reference proteome</keyword>
<dbReference type="PIRSF" id="PIRSF036365">
    <property type="entry name" value="Astacin_nematoda"/>
    <property type="match status" value="1"/>
</dbReference>
<dbReference type="InterPro" id="IPR000859">
    <property type="entry name" value="CUB_dom"/>
</dbReference>
<reference evidence="18 19" key="1">
    <citation type="submission" date="2014-03" db="EMBL/GenBank/DDBJ databases">
        <title>Draft genome of the hookworm Oesophagostomum dentatum.</title>
        <authorList>
            <person name="Mitreva M."/>
        </authorList>
    </citation>
    <scope>NUCLEOTIDE SEQUENCE [LARGE SCALE GENOMIC DNA]</scope>
    <source>
        <strain evidence="18 19">OD-Hann</strain>
    </source>
</reference>
<keyword evidence="9 14" id="KW-0482">Metalloprotease</keyword>
<dbReference type="EMBL" id="KN552979">
    <property type="protein sequence ID" value="KHJ90478.1"/>
    <property type="molecule type" value="Genomic_DNA"/>
</dbReference>
<dbReference type="SUPFAM" id="SSF49854">
    <property type="entry name" value="Spermadhesin, CUB domain"/>
    <property type="match status" value="1"/>
</dbReference>
<keyword evidence="2 12" id="KW-0964">Secreted</keyword>
<evidence type="ECO:0000256" key="1">
    <source>
        <dbReference type="ARBA" id="ARBA00004613"/>
    </source>
</evidence>
<evidence type="ECO:0000256" key="4">
    <source>
        <dbReference type="ARBA" id="ARBA00022670"/>
    </source>
</evidence>
<protein>
    <recommendedName>
        <fullName evidence="12">Zinc metalloproteinase</fullName>
    </recommendedName>
</protein>
<keyword evidence="6 12" id="KW-0732">Signal</keyword>
<dbReference type="InterPro" id="IPR034035">
    <property type="entry name" value="Astacin-like_dom"/>
</dbReference>
<dbReference type="SMART" id="SM00235">
    <property type="entry name" value="ZnMc"/>
    <property type="match status" value="1"/>
</dbReference>
<dbReference type="InterPro" id="IPR001506">
    <property type="entry name" value="Peptidase_M12A"/>
</dbReference>
<dbReference type="PRINTS" id="PR00480">
    <property type="entry name" value="ASTACIN"/>
</dbReference>
<dbReference type="OrthoDB" id="291007at2759"/>
<dbReference type="PROSITE" id="PS51864">
    <property type="entry name" value="ASTACIN"/>
    <property type="match status" value="1"/>
</dbReference>
<feature type="active site" evidence="14">
    <location>
        <position position="220"/>
    </location>
</feature>